<feature type="transmembrane region" description="Helical" evidence="2">
    <location>
        <begin position="303"/>
        <end position="323"/>
    </location>
</feature>
<dbReference type="PANTHER" id="PTHR47797">
    <property type="entry name" value="DEHYDROGENASE, PUTATIVE (AFU_ORTHOLOGUE AFUA_8G05805)-RELATED"/>
    <property type="match status" value="1"/>
</dbReference>
<comment type="caution">
    <text evidence="4">The sequence shown here is derived from an EMBL/GenBank/DDBJ whole genome shotgun (WGS) entry which is preliminary data.</text>
</comment>
<evidence type="ECO:0000256" key="1">
    <source>
        <dbReference type="SAM" id="MobiDB-lite"/>
    </source>
</evidence>
<dbReference type="Gene3D" id="1.20.120.1770">
    <property type="match status" value="1"/>
</dbReference>
<evidence type="ECO:0000313" key="4">
    <source>
        <dbReference type="EMBL" id="KAK7745437.1"/>
    </source>
</evidence>
<keyword evidence="2" id="KW-0472">Membrane</keyword>
<dbReference type="Pfam" id="PF10348">
    <property type="entry name" value="DUF2427"/>
    <property type="match status" value="1"/>
</dbReference>
<dbReference type="InterPro" id="IPR015920">
    <property type="entry name" value="Cellobiose_DH-like_cyt"/>
</dbReference>
<dbReference type="InterPro" id="IPR018825">
    <property type="entry name" value="DUF2427"/>
</dbReference>
<feature type="compositionally biased region" description="Low complexity" evidence="1">
    <location>
        <begin position="185"/>
        <end position="197"/>
    </location>
</feature>
<feature type="region of interest" description="Disordered" evidence="1">
    <location>
        <begin position="171"/>
        <end position="197"/>
    </location>
</feature>
<dbReference type="CDD" id="cd09630">
    <property type="entry name" value="CDH_like_cytochrome"/>
    <property type="match status" value="1"/>
</dbReference>
<evidence type="ECO:0000313" key="5">
    <source>
        <dbReference type="Proteomes" id="UP001320245"/>
    </source>
</evidence>
<feature type="domain" description="DOMON" evidence="3">
    <location>
        <begin position="19"/>
        <end position="141"/>
    </location>
</feature>
<feature type="transmembrane region" description="Helical" evidence="2">
    <location>
        <begin position="265"/>
        <end position="283"/>
    </location>
</feature>
<evidence type="ECO:0000259" key="3">
    <source>
        <dbReference type="PROSITE" id="PS50836"/>
    </source>
</evidence>
<keyword evidence="2" id="KW-1133">Transmembrane helix</keyword>
<evidence type="ECO:0000256" key="2">
    <source>
        <dbReference type="SAM" id="Phobius"/>
    </source>
</evidence>
<reference evidence="4 5" key="1">
    <citation type="journal article" date="2023" name="PLoS ONE">
        <title>Cytospora paraplurivora sp. nov. isolated from orchards with fruit tree decline syndrome in Ontario, Canada.</title>
        <authorList>
            <person name="Ilyukhin E."/>
            <person name="Nguyen H.D.T."/>
            <person name="Castle A.J."/>
            <person name="Ellouze W."/>
        </authorList>
    </citation>
    <scope>NUCLEOTIDE SEQUENCE [LARGE SCALE GENOMIC DNA]</scope>
    <source>
        <strain evidence="4 5">FDS-564</strain>
    </source>
</reference>
<dbReference type="CDD" id="cd08760">
    <property type="entry name" value="Cyt_b561_FRRS1_like"/>
    <property type="match status" value="1"/>
</dbReference>
<feature type="transmembrane region" description="Helical" evidence="2">
    <location>
        <begin position="207"/>
        <end position="228"/>
    </location>
</feature>
<dbReference type="InterPro" id="IPR005018">
    <property type="entry name" value="DOMON_domain"/>
</dbReference>
<dbReference type="EMBL" id="JAJSPL020000008">
    <property type="protein sequence ID" value="KAK7745437.1"/>
    <property type="molecule type" value="Genomic_DNA"/>
</dbReference>
<feature type="region of interest" description="Disordered" evidence="1">
    <location>
        <begin position="358"/>
        <end position="398"/>
    </location>
</feature>
<feature type="transmembrane region" description="Helical" evidence="2">
    <location>
        <begin position="235"/>
        <end position="253"/>
    </location>
</feature>
<keyword evidence="2" id="KW-0812">Transmembrane</keyword>
<dbReference type="Proteomes" id="UP001320245">
    <property type="component" value="Unassembled WGS sequence"/>
</dbReference>
<name>A0AAN9UEY3_9PEZI</name>
<feature type="transmembrane region" description="Helical" evidence="2">
    <location>
        <begin position="329"/>
        <end position="347"/>
    </location>
</feature>
<organism evidence="4 5">
    <name type="scientific">Cytospora paraplurivora</name>
    <dbReference type="NCBI Taxonomy" id="2898453"/>
    <lineage>
        <taxon>Eukaryota</taxon>
        <taxon>Fungi</taxon>
        <taxon>Dikarya</taxon>
        <taxon>Ascomycota</taxon>
        <taxon>Pezizomycotina</taxon>
        <taxon>Sordariomycetes</taxon>
        <taxon>Sordariomycetidae</taxon>
        <taxon>Diaporthales</taxon>
        <taxon>Cytosporaceae</taxon>
        <taxon>Cytospora</taxon>
    </lineage>
</organism>
<dbReference type="Pfam" id="PF16010">
    <property type="entry name" value="CDH-cyt"/>
    <property type="match status" value="1"/>
</dbReference>
<gene>
    <name evidence="4" type="ORF">SLS53_002935</name>
</gene>
<dbReference type="AlphaFoldDB" id="A0AAN9UEY3"/>
<protein>
    <recommendedName>
        <fullName evidence="3">DOMON domain-containing protein</fullName>
    </recommendedName>
</protein>
<dbReference type="SMART" id="SM00664">
    <property type="entry name" value="DoH"/>
    <property type="match status" value="1"/>
</dbReference>
<keyword evidence="5" id="KW-1185">Reference proteome</keyword>
<dbReference type="PROSITE" id="PS50836">
    <property type="entry name" value="DOMON"/>
    <property type="match status" value="1"/>
</dbReference>
<dbReference type="PANTHER" id="PTHR47797:SF4">
    <property type="entry name" value="DOMON DOMAIN-CONTAINING PROTEIN"/>
    <property type="match status" value="1"/>
</dbReference>
<accession>A0AAN9UEY3</accession>
<sequence length="398" mass="42284">MQGYSGRTAAAAVLCDICYAVGIPQTTASSGSGNIYFQISAPTSYQWVALGTGQHMAGANIFLMYQDGNGNVTVSPRQATGHFEPQYEAATASKIELLSGSGVSGETMVANVRCSDCQTWSSGTLDVASTSAPWIGAWRKGSSLDSTSLSEDISVHDDHTQFELDLTQASVDTDDDPFVGTEAATSDSGSGSTSSSVSVKRPSKQVIWAHGLCMAIAFAILYPLGAALMPLFNKWYIHGGVQVVTWFLMWAAFGLGVVGAQQRDLLGTVVVTLLAIQPALGYLHHIHYLKNGSRGIISHGHIWWGRVLMILGVINGGLGLQLTNAGDDLIIAYSIVAAVMFLAYALVKTIVSIRRKPQANAGSNRRKESGAGSSRYVEYGNEVPLSSFPGRRSGHNDK</sequence>
<proteinExistence type="predicted"/>
<dbReference type="SUPFAM" id="SSF49344">
    <property type="entry name" value="CBD9-like"/>
    <property type="match status" value="1"/>
</dbReference>
<dbReference type="Gene3D" id="2.60.40.1210">
    <property type="entry name" value="Cellobiose dehydrogenase, cytochrome domain"/>
    <property type="match status" value="1"/>
</dbReference>